<feature type="transmembrane region" description="Helical" evidence="7">
    <location>
        <begin position="224"/>
        <end position="242"/>
    </location>
</feature>
<proteinExistence type="inferred from homology"/>
<evidence type="ECO:0000256" key="6">
    <source>
        <dbReference type="ARBA" id="ARBA00023136"/>
    </source>
</evidence>
<keyword evidence="6 7" id="KW-0472">Membrane</keyword>
<comment type="subcellular location">
    <subcellularLocation>
        <location evidence="1 7">Cell membrane</location>
        <topology evidence="1 7">Multi-pass membrane protein</topology>
    </subcellularLocation>
</comment>
<dbReference type="EMBL" id="LGIQ01000002">
    <property type="protein sequence ID" value="KNB74683.1"/>
    <property type="molecule type" value="Genomic_DNA"/>
</dbReference>
<dbReference type="InterPro" id="IPR035906">
    <property type="entry name" value="MetI-like_sf"/>
</dbReference>
<dbReference type="Proteomes" id="UP000319578">
    <property type="component" value="Unassembled WGS sequence"/>
</dbReference>
<dbReference type="Proteomes" id="UP000036834">
    <property type="component" value="Unassembled WGS sequence"/>
</dbReference>
<evidence type="ECO:0000256" key="3">
    <source>
        <dbReference type="ARBA" id="ARBA00022475"/>
    </source>
</evidence>
<keyword evidence="3" id="KW-1003">Cell membrane</keyword>
<feature type="transmembrane region" description="Helical" evidence="7">
    <location>
        <begin position="128"/>
        <end position="150"/>
    </location>
</feature>
<reference evidence="9 12" key="3">
    <citation type="submission" date="2019-06" db="EMBL/GenBank/DDBJ databases">
        <title>Whole genome shotgun sequence of Brevibacillus reuszeri NBRC 15719.</title>
        <authorList>
            <person name="Hosoyama A."/>
            <person name="Uohara A."/>
            <person name="Ohji S."/>
            <person name="Ichikawa N."/>
        </authorList>
    </citation>
    <scope>NUCLEOTIDE SEQUENCE [LARGE SCALE GENOMIC DNA]</scope>
    <source>
        <strain evidence="9 12">NBRC 15719</strain>
    </source>
</reference>
<evidence type="ECO:0000313" key="11">
    <source>
        <dbReference type="Proteomes" id="UP000036834"/>
    </source>
</evidence>
<dbReference type="PROSITE" id="PS50928">
    <property type="entry name" value="ABC_TM1"/>
    <property type="match status" value="1"/>
</dbReference>
<evidence type="ECO:0000256" key="5">
    <source>
        <dbReference type="ARBA" id="ARBA00022989"/>
    </source>
</evidence>
<feature type="domain" description="ABC transmembrane type-1" evidence="8">
    <location>
        <begin position="62"/>
        <end position="246"/>
    </location>
</feature>
<feature type="transmembrane region" description="Helical" evidence="7">
    <location>
        <begin position="12"/>
        <end position="34"/>
    </location>
</feature>
<dbReference type="EMBL" id="BJON01000006">
    <property type="protein sequence ID" value="GED67666.1"/>
    <property type="molecule type" value="Genomic_DNA"/>
</dbReference>
<dbReference type="PANTHER" id="PTHR30151">
    <property type="entry name" value="ALKANE SULFONATE ABC TRANSPORTER-RELATED, MEMBRANE SUBUNIT"/>
    <property type="match status" value="1"/>
</dbReference>
<dbReference type="Pfam" id="PF00528">
    <property type="entry name" value="BPD_transp_1"/>
    <property type="match status" value="1"/>
</dbReference>
<dbReference type="InterPro" id="IPR000515">
    <property type="entry name" value="MetI-like"/>
</dbReference>
<dbReference type="PANTHER" id="PTHR30151:SF20">
    <property type="entry name" value="ABC TRANSPORTER PERMEASE PROTEIN HI_0355-RELATED"/>
    <property type="match status" value="1"/>
</dbReference>
<feature type="transmembrane region" description="Helical" evidence="7">
    <location>
        <begin position="100"/>
        <end position="122"/>
    </location>
</feature>
<evidence type="ECO:0000256" key="4">
    <source>
        <dbReference type="ARBA" id="ARBA00022692"/>
    </source>
</evidence>
<keyword evidence="4 7" id="KW-0812">Transmembrane</keyword>
<protein>
    <submittedName>
        <fullName evidence="9">Membrane protein</fullName>
    </submittedName>
</protein>
<dbReference type="CDD" id="cd06261">
    <property type="entry name" value="TM_PBP2"/>
    <property type="match status" value="1"/>
</dbReference>
<gene>
    <name evidence="10" type="ORF">ADS79_03095</name>
    <name evidence="9" type="ORF">BRE01_13680</name>
</gene>
<dbReference type="SUPFAM" id="SSF161098">
    <property type="entry name" value="MetI-like"/>
    <property type="match status" value="1"/>
</dbReference>
<dbReference type="PATRIC" id="fig|54915.3.peg.5795"/>
<evidence type="ECO:0000313" key="9">
    <source>
        <dbReference type="EMBL" id="GED67666.1"/>
    </source>
</evidence>
<keyword evidence="5 7" id="KW-1133">Transmembrane helix</keyword>
<accession>A0A0K9Z129</accession>
<comment type="caution">
    <text evidence="10">The sequence shown here is derived from an EMBL/GenBank/DDBJ whole genome shotgun (WGS) entry which is preliminary data.</text>
</comment>
<organism evidence="10 11">
    <name type="scientific">Brevibacillus reuszeri</name>
    <dbReference type="NCBI Taxonomy" id="54915"/>
    <lineage>
        <taxon>Bacteria</taxon>
        <taxon>Bacillati</taxon>
        <taxon>Bacillota</taxon>
        <taxon>Bacilli</taxon>
        <taxon>Bacillales</taxon>
        <taxon>Paenibacillaceae</taxon>
        <taxon>Brevibacillus</taxon>
    </lineage>
</organism>
<name>A0A0K9Z129_9BACL</name>
<dbReference type="RefSeq" id="WP_049736936.1">
    <property type="nucleotide sequence ID" value="NZ_BJON01000006.1"/>
</dbReference>
<sequence>MQKQVASSNATSVLAPVIMFFILFGTWQIAAVGFDIPRWILPNPVSIIETMFVSFGEFAPHIGISVVTIVCGFLVAVPIGILLAALITNFKMIDTTLSPFVIFLVITPLITLVPLLMIWFGFGIEVKMLAVVIQSFPIVMMNSATGFNNVENIRLELMKSLCASRWQTFTMAILPSALPNVFTGIKLASIFATIAAVTSELIGGNIGIGSQIIKYSQYMQTEKAFACIFFTAIIGTTFYGLINLVERKIVRWKI</sequence>
<dbReference type="AlphaFoldDB" id="A0A0K9Z129"/>
<comment type="similarity">
    <text evidence="7">Belongs to the binding-protein-dependent transport system permease family.</text>
</comment>
<dbReference type="STRING" id="54915.ADS79_03095"/>
<dbReference type="OrthoDB" id="9804353at2"/>
<dbReference type="Gene3D" id="1.10.3720.10">
    <property type="entry name" value="MetI-like"/>
    <property type="match status" value="1"/>
</dbReference>
<keyword evidence="12" id="KW-1185">Reference proteome</keyword>
<evidence type="ECO:0000313" key="10">
    <source>
        <dbReference type="EMBL" id="KNB74683.1"/>
    </source>
</evidence>
<reference evidence="11" key="1">
    <citation type="submission" date="2015-07" db="EMBL/GenBank/DDBJ databases">
        <title>Genome sequencing project for genomic taxonomy and phylogenomics of Bacillus-like bacteria.</title>
        <authorList>
            <person name="Liu B."/>
            <person name="Wang J."/>
            <person name="Zhu Y."/>
            <person name="Liu G."/>
            <person name="Chen Q."/>
            <person name="Chen Z."/>
            <person name="Lan J."/>
            <person name="Che J."/>
            <person name="Ge C."/>
            <person name="Shi H."/>
            <person name="Pan Z."/>
            <person name="Liu X."/>
        </authorList>
    </citation>
    <scope>NUCLEOTIDE SEQUENCE [LARGE SCALE GENOMIC DNA]</scope>
    <source>
        <strain evidence="11">DSM 9887</strain>
    </source>
</reference>
<dbReference type="GO" id="GO:0005886">
    <property type="term" value="C:plasma membrane"/>
    <property type="evidence" value="ECO:0007669"/>
    <property type="project" value="UniProtKB-SubCell"/>
</dbReference>
<keyword evidence="2 7" id="KW-0813">Transport</keyword>
<reference evidence="10" key="2">
    <citation type="submission" date="2015-07" db="EMBL/GenBank/DDBJ databases">
        <title>MeaNS - Measles Nucleotide Surveillance Program.</title>
        <authorList>
            <person name="Tran T."/>
            <person name="Druce J."/>
        </authorList>
    </citation>
    <scope>NUCLEOTIDE SEQUENCE</scope>
    <source>
        <strain evidence="10">DSM 9887</strain>
    </source>
</reference>
<feature type="transmembrane region" description="Helical" evidence="7">
    <location>
        <begin position="62"/>
        <end position="88"/>
    </location>
</feature>
<evidence type="ECO:0000313" key="12">
    <source>
        <dbReference type="Proteomes" id="UP000319578"/>
    </source>
</evidence>
<dbReference type="GO" id="GO:0055085">
    <property type="term" value="P:transmembrane transport"/>
    <property type="evidence" value="ECO:0007669"/>
    <property type="project" value="InterPro"/>
</dbReference>
<evidence type="ECO:0000256" key="2">
    <source>
        <dbReference type="ARBA" id="ARBA00022448"/>
    </source>
</evidence>
<evidence type="ECO:0000256" key="1">
    <source>
        <dbReference type="ARBA" id="ARBA00004651"/>
    </source>
</evidence>
<evidence type="ECO:0000259" key="8">
    <source>
        <dbReference type="PROSITE" id="PS50928"/>
    </source>
</evidence>
<evidence type="ECO:0000256" key="7">
    <source>
        <dbReference type="RuleBase" id="RU363032"/>
    </source>
</evidence>